<gene>
    <name evidence="6" type="primary">LOC106812578</name>
</gene>
<dbReference type="GeneID" id="106812578"/>
<evidence type="ECO:0000313" key="6">
    <source>
        <dbReference type="RefSeq" id="XP_014671966.1"/>
    </source>
</evidence>
<accession>A0ABM1EIE5</accession>
<keyword evidence="3" id="KW-1133">Transmembrane helix</keyword>
<feature type="chain" id="PRO_5047002602" evidence="4">
    <location>
        <begin position="25"/>
        <end position="183"/>
    </location>
</feature>
<dbReference type="InterPro" id="IPR045860">
    <property type="entry name" value="Snake_toxin-like_sf"/>
</dbReference>
<sequence>MDMKMRMYLVACLLLVLMANTASSLRCYTCSQSIPGAWNTSICQNDPAEVVTGAPITDCPKSTFCYTLLQMQEEQVWSFLRGCGVENMIYKWEECLESSGGIRCDCATRCETDLCNDDAGVPAGYTSPCLTENAGTTVGTASTTSSASSCSVLLRRMRPLIITSTSIYVILRVIINGGMFFLE</sequence>
<dbReference type="InterPro" id="IPR031424">
    <property type="entry name" value="QVR-like"/>
</dbReference>
<keyword evidence="3" id="KW-0812">Transmembrane</keyword>
<feature type="transmembrane region" description="Helical" evidence="3">
    <location>
        <begin position="160"/>
        <end position="182"/>
    </location>
</feature>
<evidence type="ECO:0000256" key="3">
    <source>
        <dbReference type="SAM" id="Phobius"/>
    </source>
</evidence>
<dbReference type="Pfam" id="PF17064">
    <property type="entry name" value="QVR"/>
    <property type="match status" value="1"/>
</dbReference>
<dbReference type="RefSeq" id="XP_014671966.1">
    <property type="nucleotide sequence ID" value="XM_014816480.1"/>
</dbReference>
<dbReference type="CDD" id="cd00117">
    <property type="entry name" value="TFP"/>
    <property type="match status" value="1"/>
</dbReference>
<keyword evidence="1 4" id="KW-0732">Signal</keyword>
<evidence type="ECO:0000256" key="1">
    <source>
        <dbReference type="ARBA" id="ARBA00022729"/>
    </source>
</evidence>
<keyword evidence="3" id="KW-0472">Membrane</keyword>
<reference evidence="6" key="1">
    <citation type="submission" date="2025-08" db="UniProtKB">
        <authorList>
            <consortium name="RefSeq"/>
        </authorList>
    </citation>
    <scope>IDENTIFICATION</scope>
</reference>
<keyword evidence="2" id="KW-0325">Glycoprotein</keyword>
<keyword evidence="5" id="KW-1185">Reference proteome</keyword>
<proteinExistence type="predicted"/>
<evidence type="ECO:0000313" key="5">
    <source>
        <dbReference type="Proteomes" id="UP000695022"/>
    </source>
</evidence>
<feature type="signal peptide" evidence="4">
    <location>
        <begin position="1"/>
        <end position="24"/>
    </location>
</feature>
<evidence type="ECO:0000256" key="2">
    <source>
        <dbReference type="ARBA" id="ARBA00023180"/>
    </source>
</evidence>
<name>A0ABM1EIE5_PRICU</name>
<evidence type="ECO:0000256" key="4">
    <source>
        <dbReference type="SAM" id="SignalP"/>
    </source>
</evidence>
<dbReference type="SUPFAM" id="SSF57302">
    <property type="entry name" value="Snake toxin-like"/>
    <property type="match status" value="1"/>
</dbReference>
<protein>
    <submittedName>
        <fullName evidence="6">Uncharacterized protein LOC106812578</fullName>
    </submittedName>
</protein>
<dbReference type="Proteomes" id="UP000695022">
    <property type="component" value="Unplaced"/>
</dbReference>
<organism evidence="5 6">
    <name type="scientific">Priapulus caudatus</name>
    <name type="common">Priapulid worm</name>
    <dbReference type="NCBI Taxonomy" id="37621"/>
    <lineage>
        <taxon>Eukaryota</taxon>
        <taxon>Metazoa</taxon>
        <taxon>Ecdysozoa</taxon>
        <taxon>Scalidophora</taxon>
        <taxon>Priapulida</taxon>
        <taxon>Priapulimorpha</taxon>
        <taxon>Priapulimorphida</taxon>
        <taxon>Priapulidae</taxon>
        <taxon>Priapulus</taxon>
    </lineage>
</organism>